<dbReference type="EMBL" id="LLGC01000179">
    <property type="protein sequence ID" value="KQE03652.1"/>
    <property type="molecule type" value="Genomic_DNA"/>
</dbReference>
<evidence type="ECO:0000313" key="3">
    <source>
        <dbReference type="Proteomes" id="UP000051449"/>
    </source>
</evidence>
<comment type="caution">
    <text evidence="2">The sequence shown here is derived from an EMBL/GenBank/DDBJ whole genome shotgun (WGS) entry which is preliminary data.</text>
</comment>
<keyword evidence="1" id="KW-0472">Membrane</keyword>
<protein>
    <submittedName>
        <fullName evidence="2">Uncharacterized protein</fullName>
    </submittedName>
</protein>
<dbReference type="RefSeq" id="WP_000855413.1">
    <property type="nucleotide sequence ID" value="NZ_CAKNEB010000013.1"/>
</dbReference>
<evidence type="ECO:0000313" key="2">
    <source>
        <dbReference type="EMBL" id="KQE03652.1"/>
    </source>
</evidence>
<reference evidence="2 3" key="1">
    <citation type="submission" date="2015-10" db="EMBL/GenBank/DDBJ databases">
        <title>The utility of whole genome sequencing in characterizing Acinetobacter epidemiology and analyzing hospital outbreaks.</title>
        <authorList>
            <person name="Ozer E.A."/>
            <person name="Fitzpatrick M.A."/>
            <person name="Hauser A.R."/>
        </authorList>
    </citation>
    <scope>NUCLEOTIDE SEQUENCE [LARGE SCALE GENOMIC DNA]</scope>
    <source>
        <strain evidence="2 3">ABBL072</strain>
    </source>
</reference>
<keyword evidence="1" id="KW-0812">Transmembrane</keyword>
<accession>A0AAN6AJ85</accession>
<proteinExistence type="predicted"/>
<evidence type="ECO:0000256" key="1">
    <source>
        <dbReference type="SAM" id="Phobius"/>
    </source>
</evidence>
<organism evidence="2 3">
    <name type="scientific">Acinetobacter baumannii</name>
    <dbReference type="NCBI Taxonomy" id="470"/>
    <lineage>
        <taxon>Bacteria</taxon>
        <taxon>Pseudomonadati</taxon>
        <taxon>Pseudomonadota</taxon>
        <taxon>Gammaproteobacteria</taxon>
        <taxon>Moraxellales</taxon>
        <taxon>Moraxellaceae</taxon>
        <taxon>Acinetobacter</taxon>
        <taxon>Acinetobacter calcoaceticus/baumannii complex</taxon>
    </lineage>
</organism>
<sequence length="87" mass="9844">MKTLWHKGWRDFWVITSEAIPIKNWIAVWLFHGGTEASGSSLCERAGVLGKFYSSAEATPFFTLGWGVDLLWIVLGMLRTIIKNRSS</sequence>
<dbReference type="Proteomes" id="UP000051449">
    <property type="component" value="Unassembled WGS sequence"/>
</dbReference>
<gene>
    <name evidence="2" type="ORF">APD33_13645</name>
</gene>
<keyword evidence="1" id="KW-1133">Transmembrane helix</keyword>
<dbReference type="AlphaFoldDB" id="A0AAN6AJ85"/>
<feature type="transmembrane region" description="Helical" evidence="1">
    <location>
        <begin position="61"/>
        <end position="82"/>
    </location>
</feature>
<name>A0AAN6AJ85_ACIBA</name>